<reference evidence="1 2" key="1">
    <citation type="submission" date="2020-08" db="EMBL/GenBank/DDBJ databases">
        <title>Sequencing the genomes of 1000 actinobacteria strains.</title>
        <authorList>
            <person name="Klenk H.-P."/>
        </authorList>
    </citation>
    <scope>NUCLEOTIDE SEQUENCE [LARGE SCALE GENOMIC DNA]</scope>
    <source>
        <strain evidence="1 2">DSM 43768</strain>
    </source>
</reference>
<dbReference type="Proteomes" id="UP000565579">
    <property type="component" value="Unassembled WGS sequence"/>
</dbReference>
<accession>A0A7X0U652</accession>
<comment type="caution">
    <text evidence="1">The sequence shown here is derived from an EMBL/GenBank/DDBJ whole genome shotgun (WGS) entry which is preliminary data.</text>
</comment>
<gene>
    <name evidence="1" type="ORF">HD593_011054</name>
</gene>
<dbReference type="AlphaFoldDB" id="A0A7X0U652"/>
<evidence type="ECO:0000313" key="2">
    <source>
        <dbReference type="Proteomes" id="UP000565579"/>
    </source>
</evidence>
<organism evidence="1 2">
    <name type="scientific">Nonomuraea rubra</name>
    <dbReference type="NCBI Taxonomy" id="46180"/>
    <lineage>
        <taxon>Bacteria</taxon>
        <taxon>Bacillati</taxon>
        <taxon>Actinomycetota</taxon>
        <taxon>Actinomycetes</taxon>
        <taxon>Streptosporangiales</taxon>
        <taxon>Streptosporangiaceae</taxon>
        <taxon>Nonomuraea</taxon>
    </lineage>
</organism>
<name>A0A7X0U652_9ACTN</name>
<keyword evidence="2" id="KW-1185">Reference proteome</keyword>
<sequence length="106" mass="12318">MLRLVQRPTRERVIAAEVARALLERDRLERQVREVSNDEGTPIEVSRAMRSPAGTDQVIELRYDGMTIRAALHPSGKRNPVREAKVWHCLRDNAVETRKRRRGQHQ</sequence>
<dbReference type="RefSeq" id="WP_185110731.1">
    <property type="nucleotide sequence ID" value="NZ_BAAAXY010000153.1"/>
</dbReference>
<protein>
    <submittedName>
        <fullName evidence="1">Uncharacterized protein</fullName>
    </submittedName>
</protein>
<dbReference type="EMBL" id="JACHMI010000001">
    <property type="protein sequence ID" value="MBB6556259.1"/>
    <property type="molecule type" value="Genomic_DNA"/>
</dbReference>
<evidence type="ECO:0000313" key="1">
    <source>
        <dbReference type="EMBL" id="MBB6556259.1"/>
    </source>
</evidence>
<proteinExistence type="predicted"/>